<keyword evidence="5 7" id="KW-0472">Membrane</keyword>
<feature type="coiled-coil region" evidence="6">
    <location>
        <begin position="112"/>
        <end position="203"/>
    </location>
</feature>
<name>A0ABR8E1K5_9NOSO</name>
<dbReference type="Gene3D" id="1.10.287.470">
    <property type="entry name" value="Helix hairpin bin"/>
    <property type="match status" value="1"/>
</dbReference>
<evidence type="ECO:0000313" key="9">
    <source>
        <dbReference type="EMBL" id="MBD2534987.1"/>
    </source>
</evidence>
<sequence length="500" mass="55076">MFDDPHPDLFRTVKSDDFLPSIGLWTNLGSLFLVGAVGAAFIFAALIKYNVTVKAPASVRPTGEVRLVQATIQGSVKNILVKENQVVKHSDAIAFIDDSQLQTKKSQLQGSIQQNQLQLTQLDAQIKALEQEVGAETDRSNRVVARAEAELNHTVRDYQEKQVTANSELQEAEANIKIAQNELQKVQLELKSAQADVRATEAALKTAIVKRDRYQTIAKSGSIPQNQLEEAQLAVTQQQQTVLSQKAAVESQKQEILKAKQAVEVAIARRNRALAALNPSNAVISIAQEEIATERATGETNRARLNQQRESLLQRKIQIYSTIDSAQKDLKQIETELQKTIIRTTEAGTILKLELRNPGQVLRLGDAVAQIAPSNAPLIIKARVAAQDISKIRLCKAAQTTECKQGKVQLRVSAYPYPDYGTLKGAVRAITADAITEQSDRTSRAMPYYEVTIQPEKLSLDKGGISYPIQSGMEVIADIIAKEETVLTFILRKARLITDL</sequence>
<dbReference type="InterPro" id="IPR058982">
    <property type="entry name" value="Beta-barrel_AprE"/>
</dbReference>
<dbReference type="PANTHER" id="PTHR30386:SF26">
    <property type="entry name" value="TRANSPORT PROTEIN COMB"/>
    <property type="match status" value="1"/>
</dbReference>
<evidence type="ECO:0000256" key="3">
    <source>
        <dbReference type="ARBA" id="ARBA00022692"/>
    </source>
</evidence>
<dbReference type="Pfam" id="PF26002">
    <property type="entry name" value="Beta-barrel_AprE"/>
    <property type="match status" value="1"/>
</dbReference>
<evidence type="ECO:0000256" key="1">
    <source>
        <dbReference type="ARBA" id="ARBA00004167"/>
    </source>
</evidence>
<comment type="subcellular location">
    <subcellularLocation>
        <location evidence="1">Membrane</location>
        <topology evidence="1">Single-pass membrane protein</topology>
    </subcellularLocation>
</comment>
<evidence type="ECO:0000256" key="7">
    <source>
        <dbReference type="SAM" id="Phobius"/>
    </source>
</evidence>
<protein>
    <submittedName>
        <fullName evidence="9">HlyD family efflux transporter periplasmic adaptor subunit</fullName>
    </submittedName>
</protein>
<dbReference type="RefSeq" id="WP_190945863.1">
    <property type="nucleotide sequence ID" value="NZ_JACJSI010000220.1"/>
</dbReference>
<keyword evidence="10" id="KW-1185">Reference proteome</keyword>
<feature type="domain" description="AprE-like beta-barrel" evidence="8">
    <location>
        <begin position="378"/>
        <end position="480"/>
    </location>
</feature>
<keyword evidence="6" id="KW-0175">Coiled coil</keyword>
<proteinExistence type="inferred from homology"/>
<gene>
    <name evidence="9" type="ORF">H6G97_38400</name>
</gene>
<dbReference type="PANTHER" id="PTHR30386">
    <property type="entry name" value="MEMBRANE FUSION SUBUNIT OF EMRAB-TOLC MULTIDRUG EFFLUX PUMP"/>
    <property type="match status" value="1"/>
</dbReference>
<organism evidence="9 10">
    <name type="scientific">Nostoc flagelliforme FACHB-838</name>
    <dbReference type="NCBI Taxonomy" id="2692904"/>
    <lineage>
        <taxon>Bacteria</taxon>
        <taxon>Bacillati</taxon>
        <taxon>Cyanobacteriota</taxon>
        <taxon>Cyanophyceae</taxon>
        <taxon>Nostocales</taxon>
        <taxon>Nostocaceae</taxon>
        <taxon>Nostoc</taxon>
    </lineage>
</organism>
<comment type="caution">
    <text evidence="9">The sequence shown here is derived from an EMBL/GenBank/DDBJ whole genome shotgun (WGS) entry which is preliminary data.</text>
</comment>
<keyword evidence="4 7" id="KW-1133">Transmembrane helix</keyword>
<evidence type="ECO:0000313" key="10">
    <source>
        <dbReference type="Proteomes" id="UP000623440"/>
    </source>
</evidence>
<evidence type="ECO:0000256" key="2">
    <source>
        <dbReference type="ARBA" id="ARBA00009477"/>
    </source>
</evidence>
<dbReference type="EMBL" id="JACJSI010000220">
    <property type="protein sequence ID" value="MBD2534987.1"/>
    <property type="molecule type" value="Genomic_DNA"/>
</dbReference>
<reference evidence="9 10" key="1">
    <citation type="journal article" date="2020" name="ISME J.">
        <title>Comparative genomics reveals insights into cyanobacterial evolution and habitat adaptation.</title>
        <authorList>
            <person name="Chen M.Y."/>
            <person name="Teng W.K."/>
            <person name="Zhao L."/>
            <person name="Hu C.X."/>
            <person name="Zhou Y.K."/>
            <person name="Han B.P."/>
            <person name="Song L.R."/>
            <person name="Shu W.S."/>
        </authorList>
    </citation>
    <scope>NUCLEOTIDE SEQUENCE [LARGE SCALE GENOMIC DNA]</scope>
    <source>
        <strain evidence="9 10">FACHB-838</strain>
    </source>
</reference>
<dbReference type="Proteomes" id="UP000623440">
    <property type="component" value="Unassembled WGS sequence"/>
</dbReference>
<evidence type="ECO:0000256" key="4">
    <source>
        <dbReference type="ARBA" id="ARBA00022989"/>
    </source>
</evidence>
<accession>A0ABR8E1K5</accession>
<feature type="transmembrane region" description="Helical" evidence="7">
    <location>
        <begin position="24"/>
        <end position="47"/>
    </location>
</feature>
<evidence type="ECO:0000256" key="6">
    <source>
        <dbReference type="SAM" id="Coils"/>
    </source>
</evidence>
<dbReference type="InterPro" id="IPR050739">
    <property type="entry name" value="MFP"/>
</dbReference>
<keyword evidence="3 7" id="KW-0812">Transmembrane</keyword>
<evidence type="ECO:0000256" key="5">
    <source>
        <dbReference type="ARBA" id="ARBA00023136"/>
    </source>
</evidence>
<dbReference type="Gene3D" id="2.40.50.100">
    <property type="match status" value="1"/>
</dbReference>
<evidence type="ECO:0000259" key="8">
    <source>
        <dbReference type="Pfam" id="PF26002"/>
    </source>
</evidence>
<comment type="similarity">
    <text evidence="2">Belongs to the membrane fusion protein (MFP) (TC 8.A.1) family.</text>
</comment>